<keyword evidence="3" id="KW-1185">Reference proteome</keyword>
<protein>
    <recommendedName>
        <fullName evidence="4">Zinc knuckle CX2CX4HX4C domain-containing protein</fullName>
    </recommendedName>
</protein>
<evidence type="ECO:0000313" key="3">
    <source>
        <dbReference type="Proteomes" id="UP000489600"/>
    </source>
</evidence>
<evidence type="ECO:0000313" key="2">
    <source>
        <dbReference type="EMBL" id="VVB01482.1"/>
    </source>
</evidence>
<dbReference type="EMBL" id="CABITT030000004">
    <property type="protein sequence ID" value="VVB01482.1"/>
    <property type="molecule type" value="Genomic_DNA"/>
</dbReference>
<name>A0A565BIL7_9BRAS</name>
<organism evidence="2 3">
    <name type="scientific">Arabis nemorensis</name>
    <dbReference type="NCBI Taxonomy" id="586526"/>
    <lineage>
        <taxon>Eukaryota</taxon>
        <taxon>Viridiplantae</taxon>
        <taxon>Streptophyta</taxon>
        <taxon>Embryophyta</taxon>
        <taxon>Tracheophyta</taxon>
        <taxon>Spermatophyta</taxon>
        <taxon>Magnoliopsida</taxon>
        <taxon>eudicotyledons</taxon>
        <taxon>Gunneridae</taxon>
        <taxon>Pentapetalae</taxon>
        <taxon>rosids</taxon>
        <taxon>malvids</taxon>
        <taxon>Brassicales</taxon>
        <taxon>Brassicaceae</taxon>
        <taxon>Arabideae</taxon>
        <taxon>Arabis</taxon>
    </lineage>
</organism>
<accession>A0A565BIL7</accession>
<sequence>MSDSLHTALEDDEPINLPDNPKFKVMDSAERSSSTQIVRIVFSSSSNVRKIYSRFSNTSHGHTALGTLDSRSPPPKAICKVEEIAYDPKSSHKTEYVRSLITFDIANPARNTKTLNIKGERPVEIEYEYEKIHKKCFYCLRLTQEKSSCPLLRKPQSFLKLLQQPTNAVERSSLEVAALTQPIQALEGPPGFPPMFPHLSRQDQRMALQYVSHADETERRARICRVQQSMEETVGDSSTHLTKITHDLNKGKGHVFQYPEDTTYCLLGEAFITSDHAYKGHREVGEEVSSTQSLNSWHPKESTVFQPGLLVRFLYPAFLRLLEEVDADRLHGNVNPGLLCKDLKLHSLY</sequence>
<evidence type="ECO:0008006" key="4">
    <source>
        <dbReference type="Google" id="ProtNLM"/>
    </source>
</evidence>
<dbReference type="OrthoDB" id="1083658at2759"/>
<gene>
    <name evidence="2" type="ORF">ANE_LOCUS11926</name>
</gene>
<reference evidence="2" key="1">
    <citation type="submission" date="2019-07" db="EMBL/GenBank/DDBJ databases">
        <authorList>
            <person name="Dittberner H."/>
        </authorList>
    </citation>
    <scope>NUCLEOTIDE SEQUENCE [LARGE SCALE GENOMIC DNA]</scope>
</reference>
<evidence type="ECO:0000256" key="1">
    <source>
        <dbReference type="SAM" id="MobiDB-lite"/>
    </source>
</evidence>
<dbReference type="Proteomes" id="UP000489600">
    <property type="component" value="Unassembled WGS sequence"/>
</dbReference>
<feature type="region of interest" description="Disordered" evidence="1">
    <location>
        <begin position="1"/>
        <end position="28"/>
    </location>
</feature>
<proteinExistence type="predicted"/>
<dbReference type="AlphaFoldDB" id="A0A565BIL7"/>
<comment type="caution">
    <text evidence="2">The sequence shown here is derived from an EMBL/GenBank/DDBJ whole genome shotgun (WGS) entry which is preliminary data.</text>
</comment>